<comment type="caution">
    <text evidence="2">The sequence shown here is derived from an EMBL/GenBank/DDBJ whole genome shotgun (WGS) entry which is preliminary data.</text>
</comment>
<accession>A0AAN8GPA0</accession>
<dbReference type="Proteomes" id="UP001335648">
    <property type="component" value="Unassembled WGS sequence"/>
</dbReference>
<dbReference type="EMBL" id="JAULUE010002060">
    <property type="protein sequence ID" value="KAK5884244.1"/>
    <property type="molecule type" value="Genomic_DNA"/>
</dbReference>
<feature type="region of interest" description="Disordered" evidence="1">
    <location>
        <begin position="46"/>
        <end position="87"/>
    </location>
</feature>
<evidence type="ECO:0000313" key="3">
    <source>
        <dbReference type="Proteomes" id="UP001335648"/>
    </source>
</evidence>
<keyword evidence="3" id="KW-1185">Reference proteome</keyword>
<name>A0AAN8GPA0_9TELE</name>
<protein>
    <submittedName>
        <fullName evidence="2">Uncharacterized protein</fullName>
    </submittedName>
</protein>
<dbReference type="AlphaFoldDB" id="A0AAN8GPA0"/>
<reference evidence="2 3" key="1">
    <citation type="journal article" date="2023" name="Mol. Biol. Evol.">
        <title>Genomics of Secondarily Temperate Adaptation in the Only Non-Antarctic Icefish.</title>
        <authorList>
            <person name="Rivera-Colon A.G."/>
            <person name="Rayamajhi N."/>
            <person name="Minhas B.F."/>
            <person name="Madrigal G."/>
            <person name="Bilyk K.T."/>
            <person name="Yoon V."/>
            <person name="Hune M."/>
            <person name="Gregory S."/>
            <person name="Cheng C.H.C."/>
            <person name="Catchen J.M."/>
        </authorList>
    </citation>
    <scope>NUCLEOTIDE SEQUENCE [LARGE SCALE GENOMIC DNA]</scope>
    <source>
        <strain evidence="2">JC2023a</strain>
    </source>
</reference>
<organism evidence="2 3">
    <name type="scientific">Champsocephalus esox</name>
    <name type="common">pike icefish</name>
    <dbReference type="NCBI Taxonomy" id="159716"/>
    <lineage>
        <taxon>Eukaryota</taxon>
        <taxon>Metazoa</taxon>
        <taxon>Chordata</taxon>
        <taxon>Craniata</taxon>
        <taxon>Vertebrata</taxon>
        <taxon>Euteleostomi</taxon>
        <taxon>Actinopterygii</taxon>
        <taxon>Neopterygii</taxon>
        <taxon>Teleostei</taxon>
        <taxon>Neoteleostei</taxon>
        <taxon>Acanthomorphata</taxon>
        <taxon>Eupercaria</taxon>
        <taxon>Perciformes</taxon>
        <taxon>Notothenioidei</taxon>
        <taxon>Channichthyidae</taxon>
        <taxon>Champsocephalus</taxon>
    </lineage>
</organism>
<feature type="compositionally biased region" description="Basic and acidic residues" evidence="1">
    <location>
        <begin position="57"/>
        <end position="67"/>
    </location>
</feature>
<proteinExistence type="predicted"/>
<sequence length="87" mass="10357">MLRRSQTERVELMQERMLRRSQRERERVELMQERMLRRSQRERVELMQRRGCSGGARQRERAGRADAGEDAQEDMEQLTAGGSSCWS</sequence>
<evidence type="ECO:0000313" key="2">
    <source>
        <dbReference type="EMBL" id="KAK5884244.1"/>
    </source>
</evidence>
<evidence type="ECO:0000256" key="1">
    <source>
        <dbReference type="SAM" id="MobiDB-lite"/>
    </source>
</evidence>
<gene>
    <name evidence="2" type="ORF">CesoFtcFv8_018085</name>
</gene>